<accession>A0AC35GBA5</accession>
<dbReference type="Proteomes" id="UP000887580">
    <property type="component" value="Unplaced"/>
</dbReference>
<sequence length="89" mass="10300">MVYRHLGLDRNYGRDKNYFWEFICDGSFPTYGTYIEFTEIPCSCISDPIPCTENSYYGIMGPGNGRYCGSLECNITVRMPFMTYKNLNS</sequence>
<protein>
    <submittedName>
        <fullName evidence="2">Uncharacterized protein</fullName>
    </submittedName>
</protein>
<evidence type="ECO:0000313" key="1">
    <source>
        <dbReference type="Proteomes" id="UP000887580"/>
    </source>
</evidence>
<name>A0AC35GBA5_9BILA</name>
<reference evidence="2" key="1">
    <citation type="submission" date="2022-11" db="UniProtKB">
        <authorList>
            <consortium name="WormBaseParasite"/>
        </authorList>
    </citation>
    <scope>IDENTIFICATION</scope>
</reference>
<evidence type="ECO:0000313" key="2">
    <source>
        <dbReference type="WBParaSite" id="PS1159_v2.g3320.t1"/>
    </source>
</evidence>
<organism evidence="1 2">
    <name type="scientific">Panagrolaimus sp. PS1159</name>
    <dbReference type="NCBI Taxonomy" id="55785"/>
    <lineage>
        <taxon>Eukaryota</taxon>
        <taxon>Metazoa</taxon>
        <taxon>Ecdysozoa</taxon>
        <taxon>Nematoda</taxon>
        <taxon>Chromadorea</taxon>
        <taxon>Rhabditida</taxon>
        <taxon>Tylenchina</taxon>
        <taxon>Panagrolaimomorpha</taxon>
        <taxon>Panagrolaimoidea</taxon>
        <taxon>Panagrolaimidae</taxon>
        <taxon>Panagrolaimus</taxon>
    </lineage>
</organism>
<proteinExistence type="predicted"/>
<dbReference type="WBParaSite" id="PS1159_v2.g3320.t1">
    <property type="protein sequence ID" value="PS1159_v2.g3320.t1"/>
    <property type="gene ID" value="PS1159_v2.g3320"/>
</dbReference>